<dbReference type="PANTHER" id="PTHR47676:SF1">
    <property type="entry name" value="SMR DOMAIN-CONTAINING PROTEIN"/>
    <property type="match status" value="1"/>
</dbReference>
<accession>A0A067LDC9</accession>
<sequence length="512" mass="56231">MKQHSKKKKKQQPARASNPSGNHKGQQDEQQETKAALALMEAFDSISLEEVSSACREADGDIYKAAGILSNLSDSADDPSTSGLSSSDLTSTSGFGSSSSSTTSRSGSSEGYLEADLVKRKGFRGNNKQKRAVAVTGTVSTLLGKDYVKASPGRYSAKAKKFGNGAVAKEEAEQFLCSMLSDDSDLSMAVVRDVLCQCGYDVEKASNVLLDLSASSYEQSGNSRYFNDTMIHKEDNTFLVEHNDNMTDRTSDCTSSSAESEVHESIWGYDCRTYSQVLTSFEAPSTSPSDESELAQKVLESLFNISRSSEHEPGTMNWRNVVKKMQSLGHGICPPSDAVPLQETCAKGAEYHLFRKPANQHWDSVRSYYQRATKAYSNGERQVAAYLSDQGKVQTKLARQADERASQDIFKARNKGIENVITIDLHGQHVKQAMKLLKLHLLFGTYVHSIQTLRVITGCGSHGVGKSKLKQSIIELLEMEGVRWSEENRGTVLIKLDGFKEYSFLDSNSDTE</sequence>
<dbReference type="Pfam" id="PF01713">
    <property type="entry name" value="Smr"/>
    <property type="match status" value="1"/>
</dbReference>
<dbReference type="KEGG" id="jcu:105630385"/>
<feature type="compositionally biased region" description="Basic residues" evidence="1">
    <location>
        <begin position="1"/>
        <end position="12"/>
    </location>
</feature>
<dbReference type="Gene3D" id="3.30.1370.110">
    <property type="match status" value="1"/>
</dbReference>
<protein>
    <recommendedName>
        <fullName evidence="2">Smr domain-containing protein</fullName>
    </recommendedName>
</protein>
<organism evidence="3 4">
    <name type="scientific">Jatropha curcas</name>
    <name type="common">Barbados nut</name>
    <dbReference type="NCBI Taxonomy" id="180498"/>
    <lineage>
        <taxon>Eukaryota</taxon>
        <taxon>Viridiplantae</taxon>
        <taxon>Streptophyta</taxon>
        <taxon>Embryophyta</taxon>
        <taxon>Tracheophyta</taxon>
        <taxon>Spermatophyta</taxon>
        <taxon>Magnoliopsida</taxon>
        <taxon>eudicotyledons</taxon>
        <taxon>Gunneridae</taxon>
        <taxon>Pentapetalae</taxon>
        <taxon>rosids</taxon>
        <taxon>fabids</taxon>
        <taxon>Malpighiales</taxon>
        <taxon>Euphorbiaceae</taxon>
        <taxon>Crotonoideae</taxon>
        <taxon>Jatropheae</taxon>
        <taxon>Jatropha</taxon>
    </lineage>
</organism>
<dbReference type="STRING" id="180498.A0A067LDC9"/>
<keyword evidence="4" id="KW-1185">Reference proteome</keyword>
<dbReference type="PANTHER" id="PTHR47676">
    <property type="entry name" value="OS01G0225100 PROTEIN"/>
    <property type="match status" value="1"/>
</dbReference>
<dbReference type="AlphaFoldDB" id="A0A067LDC9"/>
<dbReference type="InterPro" id="IPR056254">
    <property type="entry name" value="At5g58720/SDE5-like_UBA-like"/>
</dbReference>
<dbReference type="InterPro" id="IPR036063">
    <property type="entry name" value="Smr_dom_sf"/>
</dbReference>
<dbReference type="InterPro" id="IPR002625">
    <property type="entry name" value="Smr_dom"/>
</dbReference>
<proteinExistence type="predicted"/>
<dbReference type="OrthoDB" id="3231855at2759"/>
<feature type="compositionally biased region" description="Polar residues" evidence="1">
    <location>
        <begin position="14"/>
        <end position="24"/>
    </location>
</feature>
<dbReference type="PROSITE" id="PS50828">
    <property type="entry name" value="SMR"/>
    <property type="match status" value="1"/>
</dbReference>
<dbReference type="InterPro" id="IPR013899">
    <property type="entry name" value="DUF1771"/>
</dbReference>
<dbReference type="SMART" id="SM00463">
    <property type="entry name" value="SMR"/>
    <property type="match status" value="1"/>
</dbReference>
<reference evidence="3 4" key="1">
    <citation type="journal article" date="2014" name="PLoS ONE">
        <title>Global Analysis of Gene Expression Profiles in Physic Nut (Jatropha curcas L.) Seedlings Exposed to Salt Stress.</title>
        <authorList>
            <person name="Zhang L."/>
            <person name="Zhang C."/>
            <person name="Wu P."/>
            <person name="Chen Y."/>
            <person name="Li M."/>
            <person name="Jiang H."/>
            <person name="Wu G."/>
        </authorList>
    </citation>
    <scope>NUCLEOTIDE SEQUENCE [LARGE SCALE GENOMIC DNA]</scope>
    <source>
        <strain evidence="4">cv. GZQX0401</strain>
        <tissue evidence="3">Young leaves</tissue>
    </source>
</reference>
<feature type="region of interest" description="Disordered" evidence="1">
    <location>
        <begin position="1"/>
        <end position="36"/>
    </location>
</feature>
<evidence type="ECO:0000313" key="3">
    <source>
        <dbReference type="EMBL" id="KDP46496.1"/>
    </source>
</evidence>
<feature type="domain" description="Smr" evidence="2">
    <location>
        <begin position="423"/>
        <end position="497"/>
    </location>
</feature>
<dbReference type="SMART" id="SM01162">
    <property type="entry name" value="DUF1771"/>
    <property type="match status" value="1"/>
</dbReference>
<dbReference type="SUPFAM" id="SSF160443">
    <property type="entry name" value="SMR domain-like"/>
    <property type="match status" value="1"/>
</dbReference>
<dbReference type="Pfam" id="PF24767">
    <property type="entry name" value="UBA_At5g58720"/>
    <property type="match status" value="1"/>
</dbReference>
<evidence type="ECO:0000256" key="1">
    <source>
        <dbReference type="SAM" id="MobiDB-lite"/>
    </source>
</evidence>
<dbReference type="EMBL" id="KK914217">
    <property type="protein sequence ID" value="KDP46496.1"/>
    <property type="molecule type" value="Genomic_DNA"/>
</dbReference>
<dbReference type="Proteomes" id="UP000027138">
    <property type="component" value="Unassembled WGS sequence"/>
</dbReference>
<dbReference type="InterPro" id="IPR055319">
    <property type="entry name" value="At5g58720-like"/>
</dbReference>
<feature type="region of interest" description="Disordered" evidence="1">
    <location>
        <begin position="71"/>
        <end position="111"/>
    </location>
</feature>
<evidence type="ECO:0000313" key="4">
    <source>
        <dbReference type="Proteomes" id="UP000027138"/>
    </source>
</evidence>
<feature type="compositionally biased region" description="Low complexity" evidence="1">
    <location>
        <begin position="80"/>
        <end position="111"/>
    </location>
</feature>
<gene>
    <name evidence="3" type="ORF">JCGZ_08468</name>
</gene>
<evidence type="ECO:0000259" key="2">
    <source>
        <dbReference type="PROSITE" id="PS50828"/>
    </source>
</evidence>
<name>A0A067LDC9_JATCU</name>
<dbReference type="Pfam" id="PF08590">
    <property type="entry name" value="DUF1771"/>
    <property type="match status" value="1"/>
</dbReference>